<evidence type="ECO:0000256" key="3">
    <source>
        <dbReference type="RuleBase" id="RU363013"/>
    </source>
</evidence>
<proteinExistence type="inferred from homology"/>
<dbReference type="EMBL" id="MGJP01000030">
    <property type="protein sequence ID" value="OGN09664.1"/>
    <property type="molecule type" value="Genomic_DNA"/>
</dbReference>
<dbReference type="GO" id="GO:0046166">
    <property type="term" value="P:glyceraldehyde-3-phosphate biosynthetic process"/>
    <property type="evidence" value="ECO:0007669"/>
    <property type="project" value="TreeGrafter"/>
</dbReference>
<dbReference type="GO" id="GO:0006096">
    <property type="term" value="P:glycolytic process"/>
    <property type="evidence" value="ECO:0007669"/>
    <property type="project" value="UniProtKB-UniPathway"/>
</dbReference>
<evidence type="ECO:0000313" key="5">
    <source>
        <dbReference type="Proteomes" id="UP000177167"/>
    </source>
</evidence>
<gene>
    <name evidence="4" type="ORF">A3J46_01580</name>
</gene>
<dbReference type="InterPro" id="IPR000652">
    <property type="entry name" value="Triosephosphate_isomerase"/>
</dbReference>
<dbReference type="UniPathway" id="UPA00109">
    <property type="reaction ID" value="UER00189"/>
</dbReference>
<dbReference type="Gene3D" id="3.20.20.70">
    <property type="entry name" value="Aldolase class I"/>
    <property type="match status" value="1"/>
</dbReference>
<dbReference type="PANTHER" id="PTHR21139">
    <property type="entry name" value="TRIOSEPHOSPHATE ISOMERASE"/>
    <property type="match status" value="1"/>
</dbReference>
<keyword evidence="2 3" id="KW-0413">Isomerase</keyword>
<dbReference type="Pfam" id="PF00121">
    <property type="entry name" value="TIM"/>
    <property type="match status" value="1"/>
</dbReference>
<dbReference type="SUPFAM" id="SSF51351">
    <property type="entry name" value="Triosephosphate isomerase (TIM)"/>
    <property type="match status" value="1"/>
</dbReference>
<dbReference type="AlphaFoldDB" id="A0A1F8F923"/>
<accession>A0A1F8F923</accession>
<dbReference type="UniPathway" id="UPA00138"/>
<dbReference type="PANTHER" id="PTHR21139:SF42">
    <property type="entry name" value="TRIOSEPHOSPHATE ISOMERASE"/>
    <property type="match status" value="1"/>
</dbReference>
<dbReference type="GO" id="GO:0005829">
    <property type="term" value="C:cytosol"/>
    <property type="evidence" value="ECO:0007669"/>
    <property type="project" value="TreeGrafter"/>
</dbReference>
<evidence type="ECO:0000256" key="2">
    <source>
        <dbReference type="ARBA" id="ARBA00023235"/>
    </source>
</evidence>
<dbReference type="InterPro" id="IPR035990">
    <property type="entry name" value="TIM_sf"/>
</dbReference>
<comment type="catalytic activity">
    <reaction evidence="3">
        <text>D-glyceraldehyde 3-phosphate = dihydroxyacetone phosphate</text>
        <dbReference type="Rhea" id="RHEA:18585"/>
        <dbReference type="ChEBI" id="CHEBI:57642"/>
        <dbReference type="ChEBI" id="CHEBI:59776"/>
        <dbReference type="EC" id="5.3.1.1"/>
    </reaction>
</comment>
<sequence>MKKKLIIANWKMSPQSLAEAVEILDSVDEYLGSLSETKKFSLVFCPSFVFTEEVGKILKTSHLEHQAELGAQDISIDDNVALTGEVSGPMLRQLGVRYVIIGHSERRWKLGESDKVVNKKLKAVLNNEMIPIVCIGERERNFSVEDGPASGWKNFLKEQILNTFADLDPSEISRCIIAYEPVWAISTTPGARPDTPESALESTSLIKNISLPNGYSLVANRYLYGGSVTSANAREFLQDDGFDGVLIGGASVDSEEFIKILSATAGLK</sequence>
<dbReference type="EC" id="5.3.1.1" evidence="3"/>
<reference evidence="4 5" key="1">
    <citation type="journal article" date="2016" name="Nat. Commun.">
        <title>Thousands of microbial genomes shed light on interconnected biogeochemical processes in an aquifer system.</title>
        <authorList>
            <person name="Anantharaman K."/>
            <person name="Brown C.T."/>
            <person name="Hug L.A."/>
            <person name="Sharon I."/>
            <person name="Castelle C.J."/>
            <person name="Probst A.J."/>
            <person name="Thomas B.C."/>
            <person name="Singh A."/>
            <person name="Wilkins M.J."/>
            <person name="Karaoz U."/>
            <person name="Brodie E.L."/>
            <person name="Williams K.H."/>
            <person name="Hubbard S.S."/>
            <person name="Banfield J.F."/>
        </authorList>
    </citation>
    <scope>NUCLEOTIDE SEQUENCE [LARGE SCALE GENOMIC DNA]</scope>
</reference>
<keyword evidence="3" id="KW-0312">Gluconeogenesis</keyword>
<dbReference type="GO" id="GO:0004807">
    <property type="term" value="F:triose-phosphate isomerase activity"/>
    <property type="evidence" value="ECO:0007669"/>
    <property type="project" value="UniProtKB-EC"/>
</dbReference>
<comment type="pathway">
    <text evidence="3">Carbohydrate degradation; glycolysis; D-glyceraldehyde 3-phosphate from glycerone phosphate: step 1/1.</text>
</comment>
<comment type="subcellular location">
    <subcellularLocation>
        <location evidence="3">Cytoplasm</location>
    </subcellularLocation>
</comment>
<dbReference type="InterPro" id="IPR013785">
    <property type="entry name" value="Aldolase_TIM"/>
</dbReference>
<comment type="pathway">
    <text evidence="3">Carbohydrate biosynthesis; gluconeogenesis.</text>
</comment>
<protein>
    <recommendedName>
        <fullName evidence="3">Triosephosphate isomerase</fullName>
        <ecNumber evidence="3">5.3.1.1</ecNumber>
    </recommendedName>
</protein>
<dbReference type="CDD" id="cd00311">
    <property type="entry name" value="TIM"/>
    <property type="match status" value="1"/>
</dbReference>
<dbReference type="PROSITE" id="PS51440">
    <property type="entry name" value="TIM_2"/>
    <property type="match status" value="1"/>
</dbReference>
<dbReference type="GO" id="GO:0019563">
    <property type="term" value="P:glycerol catabolic process"/>
    <property type="evidence" value="ECO:0007669"/>
    <property type="project" value="TreeGrafter"/>
</dbReference>
<evidence type="ECO:0000313" key="4">
    <source>
        <dbReference type="EMBL" id="OGN09664.1"/>
    </source>
</evidence>
<name>A0A1F8F923_9BACT</name>
<evidence type="ECO:0000256" key="1">
    <source>
        <dbReference type="ARBA" id="ARBA00007422"/>
    </source>
</evidence>
<comment type="caution">
    <text evidence="4">The sequence shown here is derived from an EMBL/GenBank/DDBJ whole genome shotgun (WGS) entry which is preliminary data.</text>
</comment>
<dbReference type="Proteomes" id="UP000177167">
    <property type="component" value="Unassembled WGS sequence"/>
</dbReference>
<keyword evidence="3" id="KW-0324">Glycolysis</keyword>
<organism evidence="4 5">
    <name type="scientific">Candidatus Yanofskybacteria bacterium RIFCSPHIGHO2_02_FULL_41_11</name>
    <dbReference type="NCBI Taxonomy" id="1802675"/>
    <lineage>
        <taxon>Bacteria</taxon>
        <taxon>Candidatus Yanofskyibacteriota</taxon>
    </lineage>
</organism>
<comment type="similarity">
    <text evidence="1 3">Belongs to the triosephosphate isomerase family.</text>
</comment>
<comment type="subunit">
    <text evidence="3">Homodimer.</text>
</comment>
<keyword evidence="3" id="KW-0963">Cytoplasm</keyword>
<dbReference type="GO" id="GO:0006094">
    <property type="term" value="P:gluconeogenesis"/>
    <property type="evidence" value="ECO:0007669"/>
    <property type="project" value="UniProtKB-UniPathway"/>
</dbReference>